<feature type="transmembrane region" description="Helical" evidence="1">
    <location>
        <begin position="395"/>
        <end position="420"/>
    </location>
</feature>
<dbReference type="EMBL" id="QWGR01000017">
    <property type="protein sequence ID" value="RIJ46059.1"/>
    <property type="molecule type" value="Genomic_DNA"/>
</dbReference>
<feature type="transmembrane region" description="Helical" evidence="1">
    <location>
        <begin position="368"/>
        <end position="389"/>
    </location>
</feature>
<feature type="transmembrane region" description="Helical" evidence="1">
    <location>
        <begin position="280"/>
        <end position="299"/>
    </location>
</feature>
<dbReference type="Proteomes" id="UP000265926">
    <property type="component" value="Unassembled WGS sequence"/>
</dbReference>
<feature type="transmembrane region" description="Helical" evidence="1">
    <location>
        <begin position="311"/>
        <end position="327"/>
    </location>
</feature>
<accession>A0A399ST44</accession>
<comment type="caution">
    <text evidence="2">The sequence shown here is derived from an EMBL/GenBank/DDBJ whole genome shotgun (WGS) entry which is preliminary data.</text>
</comment>
<reference evidence="2 3" key="1">
    <citation type="submission" date="2018-08" db="EMBL/GenBank/DDBJ databases">
        <title>Pallidiluteibacterium maritimus gen. nov., sp. nov., isolated from coastal sediment.</title>
        <authorList>
            <person name="Zhou L.Y."/>
        </authorList>
    </citation>
    <scope>NUCLEOTIDE SEQUENCE [LARGE SCALE GENOMIC DNA]</scope>
    <source>
        <strain evidence="2 3">XSD2</strain>
    </source>
</reference>
<evidence type="ECO:0000313" key="2">
    <source>
        <dbReference type="EMBL" id="RIJ46059.1"/>
    </source>
</evidence>
<dbReference type="PANTHER" id="PTHR34289">
    <property type="entry name" value="PROTEIN, PUTATIVE (DUF819)-RELATED"/>
    <property type="match status" value="1"/>
</dbReference>
<dbReference type="AlphaFoldDB" id="A0A399ST44"/>
<dbReference type="PANTHER" id="PTHR34289:SF8">
    <property type="entry name" value="DUF819 DOMAIN-CONTAINING PROTEIN"/>
    <property type="match status" value="1"/>
</dbReference>
<keyword evidence="1" id="KW-0472">Membrane</keyword>
<feature type="transmembrane region" description="Helical" evidence="1">
    <location>
        <begin position="251"/>
        <end position="274"/>
    </location>
</feature>
<feature type="transmembrane region" description="Helical" evidence="1">
    <location>
        <begin position="98"/>
        <end position="115"/>
    </location>
</feature>
<dbReference type="InterPro" id="IPR008537">
    <property type="entry name" value="DUF819"/>
</dbReference>
<dbReference type="Pfam" id="PF05684">
    <property type="entry name" value="DUF819"/>
    <property type="match status" value="1"/>
</dbReference>
<keyword evidence="3" id="KW-1185">Reference proteome</keyword>
<gene>
    <name evidence="2" type="ORF">D1614_20240</name>
</gene>
<keyword evidence="1" id="KW-1133">Transmembrane helix</keyword>
<proteinExistence type="predicted"/>
<name>A0A399ST44_9BACT</name>
<evidence type="ECO:0000313" key="3">
    <source>
        <dbReference type="Proteomes" id="UP000265926"/>
    </source>
</evidence>
<keyword evidence="1" id="KW-0812">Transmembrane</keyword>
<feature type="transmembrane region" description="Helical" evidence="1">
    <location>
        <begin position="127"/>
        <end position="149"/>
    </location>
</feature>
<feature type="transmembrane region" description="Helical" evidence="1">
    <location>
        <begin position="6"/>
        <end position="22"/>
    </location>
</feature>
<feature type="transmembrane region" description="Helical" evidence="1">
    <location>
        <begin position="34"/>
        <end position="51"/>
    </location>
</feature>
<sequence>MDTHFFLIIFLFVIAPVIIIYLENNYSLAKKIGAVLICYGLGIFIGNVGVLPEVSPAYHALVEGSIYIPFGKMREYLAEGLVTQQDMSRNTISFLQDLFSSIPIMLCLPLILFSLDVKKWMRQAKDAVGSLIIGLFTVLLMVFVGFWMFRGSIEEIWKVSGMLVGVYTGGTPNMAAIKTALNVSQEIYILTHTYEMTLGAIYLIFIFTIGQKVFLWFLPPYKSQNTGKADVEEIDLAEDYESYDGFFKKDVFWPLLGAFGISVAILGVSFLLSKLFSDDFANAAVVIFVTTFGIALSFVPRIRKIKKTFQLGMYLILIFCVAVASMADISKLADISISLFYYVGIAMFGSHFLHAAIARIFKIDADTVIISGSALICSPPFVPVVASALKNREVILTGMFVGIAGYAVGNYLGVIVAYILK</sequence>
<dbReference type="RefSeq" id="WP_119439810.1">
    <property type="nucleotide sequence ID" value="NZ_QWGR01000017.1"/>
</dbReference>
<evidence type="ECO:0000256" key="1">
    <source>
        <dbReference type="SAM" id="Phobius"/>
    </source>
</evidence>
<feature type="transmembrane region" description="Helical" evidence="1">
    <location>
        <begin position="200"/>
        <end position="218"/>
    </location>
</feature>
<protein>
    <submittedName>
        <fullName evidence="2">DUF819 family protein</fullName>
    </submittedName>
</protein>
<dbReference type="OrthoDB" id="653763at2"/>
<organism evidence="2 3">
    <name type="scientific">Maribellus luteus</name>
    <dbReference type="NCBI Taxonomy" id="2305463"/>
    <lineage>
        <taxon>Bacteria</taxon>
        <taxon>Pseudomonadati</taxon>
        <taxon>Bacteroidota</taxon>
        <taxon>Bacteroidia</taxon>
        <taxon>Marinilabiliales</taxon>
        <taxon>Prolixibacteraceae</taxon>
        <taxon>Maribellus</taxon>
    </lineage>
</organism>
<feature type="transmembrane region" description="Helical" evidence="1">
    <location>
        <begin position="339"/>
        <end position="361"/>
    </location>
</feature>